<feature type="transmembrane region" description="Helical" evidence="1">
    <location>
        <begin position="58"/>
        <end position="79"/>
    </location>
</feature>
<dbReference type="EMBL" id="CAJOBH010008309">
    <property type="protein sequence ID" value="CAF4109439.1"/>
    <property type="molecule type" value="Genomic_DNA"/>
</dbReference>
<dbReference type="EMBL" id="CAJOBI010162559">
    <property type="protein sequence ID" value="CAF4857058.1"/>
    <property type="molecule type" value="Genomic_DNA"/>
</dbReference>
<keyword evidence="1" id="KW-1133">Transmembrane helix</keyword>
<reference evidence="2" key="1">
    <citation type="submission" date="2021-02" db="EMBL/GenBank/DDBJ databases">
        <authorList>
            <person name="Nowell W R."/>
        </authorList>
    </citation>
    <scope>NUCLEOTIDE SEQUENCE</scope>
</reference>
<dbReference type="Proteomes" id="UP000676336">
    <property type="component" value="Unassembled WGS sequence"/>
</dbReference>
<dbReference type="Proteomes" id="UP000663824">
    <property type="component" value="Unassembled WGS sequence"/>
</dbReference>
<proteinExistence type="predicted"/>
<name>A0A816W692_9BILA</name>
<dbReference type="Proteomes" id="UP000681720">
    <property type="component" value="Unassembled WGS sequence"/>
</dbReference>
<gene>
    <name evidence="4" type="ORF">BYL167_LOCUS19521</name>
    <name evidence="3" type="ORF">GIL414_LOCUS15841</name>
    <name evidence="2" type="ORF">MBJ925_LOCUS28703</name>
    <name evidence="5" type="ORF">SMN809_LOCUS49671</name>
</gene>
<protein>
    <submittedName>
        <fullName evidence="2">Uncharacterized protein</fullName>
    </submittedName>
</protein>
<comment type="caution">
    <text evidence="2">The sequence shown here is derived from an EMBL/GenBank/DDBJ whole genome shotgun (WGS) entry which is preliminary data.</text>
</comment>
<organism evidence="2 6">
    <name type="scientific">Rotaria magnacalcarata</name>
    <dbReference type="NCBI Taxonomy" id="392030"/>
    <lineage>
        <taxon>Eukaryota</taxon>
        <taxon>Metazoa</taxon>
        <taxon>Spiralia</taxon>
        <taxon>Gnathifera</taxon>
        <taxon>Rotifera</taxon>
        <taxon>Eurotatoria</taxon>
        <taxon>Bdelloidea</taxon>
        <taxon>Philodinida</taxon>
        <taxon>Philodinidae</taxon>
        <taxon>Rotaria</taxon>
    </lineage>
</organism>
<accession>A0A816W692</accession>
<keyword evidence="1" id="KW-0812">Transmembrane</keyword>
<dbReference type="Proteomes" id="UP000681967">
    <property type="component" value="Unassembled WGS sequence"/>
</dbReference>
<feature type="transmembrane region" description="Helical" evidence="1">
    <location>
        <begin position="86"/>
        <end position="107"/>
    </location>
</feature>
<evidence type="ECO:0000313" key="3">
    <source>
        <dbReference type="EMBL" id="CAF4077007.1"/>
    </source>
</evidence>
<feature type="transmembrane region" description="Helical" evidence="1">
    <location>
        <begin position="16"/>
        <end position="38"/>
    </location>
</feature>
<keyword evidence="1" id="KW-0472">Membrane</keyword>
<dbReference type="EMBL" id="CAJNRE010015358">
    <property type="protein sequence ID" value="CAF2136556.1"/>
    <property type="molecule type" value="Genomic_DNA"/>
</dbReference>
<dbReference type="AlphaFoldDB" id="A0A816W692"/>
<sequence>MAQFKKQNAMISDTELSWIGSIGQSFDGLLAPLILFLARPSSTIDNLHWILLTYSIPYGFANSVIFILGTLVCGLYYPVSQYSKHILVMCIISTGFPMGYHIMSALIF</sequence>
<evidence type="ECO:0000313" key="4">
    <source>
        <dbReference type="EMBL" id="CAF4109439.1"/>
    </source>
</evidence>
<evidence type="ECO:0000313" key="2">
    <source>
        <dbReference type="EMBL" id="CAF2136556.1"/>
    </source>
</evidence>
<evidence type="ECO:0000256" key="1">
    <source>
        <dbReference type="SAM" id="Phobius"/>
    </source>
</evidence>
<evidence type="ECO:0000313" key="5">
    <source>
        <dbReference type="EMBL" id="CAF4857058.1"/>
    </source>
</evidence>
<evidence type="ECO:0000313" key="6">
    <source>
        <dbReference type="Proteomes" id="UP000663824"/>
    </source>
</evidence>
<dbReference type="EMBL" id="CAJOBJ010007074">
    <property type="protein sequence ID" value="CAF4077007.1"/>
    <property type="molecule type" value="Genomic_DNA"/>
</dbReference>